<dbReference type="KEGG" id="gpi:GPICK_03545"/>
<proteinExistence type="predicted"/>
<dbReference type="InterPro" id="IPR008869">
    <property type="entry name" value="MlaC/ttg2D"/>
</dbReference>
<accession>A0A0B5BJX9</accession>
<dbReference type="InterPro" id="IPR042245">
    <property type="entry name" value="Tgt2/MlaC_sf"/>
</dbReference>
<dbReference type="HOGENOM" id="CLU_094502_2_0_7"/>
<keyword evidence="1" id="KW-0732">Signal</keyword>
<name>A0A0B5BJX9_9BACT</name>
<dbReference type="AlphaFoldDB" id="A0A0B5BJX9"/>
<evidence type="ECO:0000313" key="2">
    <source>
        <dbReference type="EMBL" id="AJE04795.1"/>
    </source>
</evidence>
<reference evidence="2 3" key="1">
    <citation type="journal article" date="2015" name="Genome Announc.">
        <title>Complete Genome of Geobacter pickeringii G13T, a Metal-Reducing Isolate from Sedimentary Kaolin Deposits.</title>
        <authorList>
            <person name="Badalamenti J.P."/>
            <person name="Bond D.R."/>
        </authorList>
    </citation>
    <scope>NUCLEOTIDE SEQUENCE [LARGE SCALE GENOMIC DNA]</scope>
    <source>
        <strain evidence="2 3">G13</strain>
    </source>
</reference>
<keyword evidence="3" id="KW-1185">Reference proteome</keyword>
<evidence type="ECO:0000313" key="3">
    <source>
        <dbReference type="Proteomes" id="UP000057609"/>
    </source>
</evidence>
<dbReference type="PANTHER" id="PTHR36573:SF1">
    <property type="entry name" value="INTERMEMBRANE PHOSPHOLIPID TRANSPORT SYSTEM BINDING PROTEIN MLAC"/>
    <property type="match status" value="1"/>
</dbReference>
<dbReference type="Gene3D" id="3.10.450.710">
    <property type="entry name" value="Tgt2/MlaC"/>
    <property type="match status" value="1"/>
</dbReference>
<organism evidence="2 3">
    <name type="scientific">Geobacter pickeringii</name>
    <dbReference type="NCBI Taxonomy" id="345632"/>
    <lineage>
        <taxon>Bacteria</taxon>
        <taxon>Pseudomonadati</taxon>
        <taxon>Thermodesulfobacteriota</taxon>
        <taxon>Desulfuromonadia</taxon>
        <taxon>Geobacterales</taxon>
        <taxon>Geobacteraceae</taxon>
        <taxon>Geobacter</taxon>
    </lineage>
</organism>
<sequence length="200" mass="22896">MKWLILQALLLGFAISTPAFAQGTPTEVVKKAVDEVIRIVSDKELKKPQNEPKRRQGLKKAIGAVFDYGEMAQRSMARHWKERSAPEKKEFTELFETLLENSYAGKIESYNQEKVVYGKEIVEGESAEVRSRIITTKRDEYALDYRLMKKGGKWMVYDVVIEGVSLVANYRTQFNKIITSEGYPALVKKLRAKSEEIKTP</sequence>
<dbReference type="PANTHER" id="PTHR36573">
    <property type="entry name" value="INTERMEMBRANE PHOSPHOLIPID TRANSPORT SYSTEM BINDING PROTEIN MLAC"/>
    <property type="match status" value="1"/>
</dbReference>
<dbReference type="PIRSF" id="PIRSF004649">
    <property type="entry name" value="MlaC"/>
    <property type="match status" value="1"/>
</dbReference>
<feature type="chain" id="PRO_5002113801" evidence="1">
    <location>
        <begin position="22"/>
        <end position="200"/>
    </location>
</feature>
<protein>
    <submittedName>
        <fullName evidence="2">Organic solvent tolerance ABC transporter substrate-binding protein</fullName>
    </submittedName>
</protein>
<dbReference type="Pfam" id="PF05494">
    <property type="entry name" value="MlaC"/>
    <property type="match status" value="1"/>
</dbReference>
<dbReference type="OrthoDB" id="9798905at2"/>
<dbReference type="RefSeq" id="WP_039745224.1">
    <property type="nucleotide sequence ID" value="NZ_CP009788.1"/>
</dbReference>
<feature type="signal peptide" evidence="1">
    <location>
        <begin position="1"/>
        <end position="21"/>
    </location>
</feature>
<dbReference type="EMBL" id="CP009788">
    <property type="protein sequence ID" value="AJE04795.1"/>
    <property type="molecule type" value="Genomic_DNA"/>
</dbReference>
<gene>
    <name evidence="2" type="ORF">GPICK_03545</name>
</gene>
<dbReference type="STRING" id="345632.GPICK_03545"/>
<dbReference type="Proteomes" id="UP000057609">
    <property type="component" value="Chromosome"/>
</dbReference>
<evidence type="ECO:0000256" key="1">
    <source>
        <dbReference type="SAM" id="SignalP"/>
    </source>
</evidence>